<dbReference type="NCBIfam" id="TIGR04183">
    <property type="entry name" value="Por_Secre_tail"/>
    <property type="match status" value="1"/>
</dbReference>
<organism evidence="2">
    <name type="scientific">candidate division WOR-3 bacterium</name>
    <dbReference type="NCBI Taxonomy" id="2052148"/>
    <lineage>
        <taxon>Bacteria</taxon>
        <taxon>Bacteria division WOR-3</taxon>
    </lineage>
</organism>
<dbReference type="Pfam" id="PF13860">
    <property type="entry name" value="FlgD_ig"/>
    <property type="match status" value="1"/>
</dbReference>
<dbReference type="Gene3D" id="2.60.40.4070">
    <property type="match status" value="1"/>
</dbReference>
<protein>
    <submittedName>
        <fullName evidence="2">T9SS type A sorting domain-containing protein</fullName>
    </submittedName>
</protein>
<dbReference type="InterPro" id="IPR025965">
    <property type="entry name" value="FlgD/Vpr_Ig-like"/>
</dbReference>
<dbReference type="EMBL" id="DTGZ01000058">
    <property type="protein sequence ID" value="HGV97288.1"/>
    <property type="molecule type" value="Genomic_DNA"/>
</dbReference>
<comment type="caution">
    <text evidence="2">The sequence shown here is derived from an EMBL/GenBank/DDBJ whole genome shotgun (WGS) entry which is preliminary data.</text>
</comment>
<dbReference type="AlphaFoldDB" id="A0A7C4TB30"/>
<feature type="domain" description="FlgD/Vpr Ig-like" evidence="1">
    <location>
        <begin position="265"/>
        <end position="315"/>
    </location>
</feature>
<dbReference type="InterPro" id="IPR026444">
    <property type="entry name" value="Secre_tail"/>
</dbReference>
<proteinExistence type="predicted"/>
<reference evidence="2" key="1">
    <citation type="journal article" date="2020" name="mSystems">
        <title>Genome- and Community-Level Interaction Insights into Carbon Utilization and Element Cycling Functions of Hydrothermarchaeota in Hydrothermal Sediment.</title>
        <authorList>
            <person name="Zhou Z."/>
            <person name="Liu Y."/>
            <person name="Xu W."/>
            <person name="Pan J."/>
            <person name="Luo Z.H."/>
            <person name="Li M."/>
        </authorList>
    </citation>
    <scope>NUCLEOTIDE SEQUENCE [LARGE SCALE GENOMIC DNA]</scope>
    <source>
        <strain evidence="2">SpSt-774</strain>
    </source>
</reference>
<evidence type="ECO:0000259" key="1">
    <source>
        <dbReference type="Pfam" id="PF13860"/>
    </source>
</evidence>
<gene>
    <name evidence="2" type="ORF">ENV60_03200</name>
</gene>
<sequence length="328" mass="36370">MRKFAGRGDDMKWLLGIFEYRNLNKFLYLIEKRDEKIFRTNVRKLGIGDTIGIVGQRGFSGGIPLNILLLLGFVCLGRGQIDTVFFAKLRGIEVQEYNPGFEIDSITAYQSGEWVFLRAWCGPNFGDILGTKLKETSLQSAVPPVGYITGLLASGPDAEGYVYLTAVSDGGYSMDIIRTRLRGTGTKSFTAPNGYSITGFTTSGPDANGFVYLLIGSIGQIGIEEERKSSEKTIENLSFELKGPYPNPCGDHTRIFYSIARKGWVKLRIYDSTGRLVKTLINKNQDPGRYNLSWGGVDEEGRFVSSGIYFVKLDAGDFHATKKLLLLK</sequence>
<accession>A0A7C4TB30</accession>
<name>A0A7C4TB30_UNCW3</name>
<evidence type="ECO:0000313" key="2">
    <source>
        <dbReference type="EMBL" id="HGV97288.1"/>
    </source>
</evidence>